<evidence type="ECO:0000256" key="10">
    <source>
        <dbReference type="ARBA" id="ARBA00047882"/>
    </source>
</evidence>
<dbReference type="GO" id="GO:0004466">
    <property type="term" value="F:long-chain fatty acyl-CoA dehydrogenase activity"/>
    <property type="evidence" value="ECO:0007669"/>
    <property type="project" value="UniProtKB-EC"/>
</dbReference>
<feature type="transmembrane region" description="Helical" evidence="12">
    <location>
        <begin position="40"/>
        <end position="61"/>
    </location>
</feature>
<dbReference type="Gene3D" id="2.40.110.10">
    <property type="entry name" value="Butyryl-CoA Dehydrogenase, subunit A, domain 2"/>
    <property type="match status" value="1"/>
</dbReference>
<gene>
    <name evidence="16" type="primary">fadE</name>
    <name evidence="16" type="ORF">A2988_02685</name>
</gene>
<feature type="domain" description="Acyl-CoA dehydrogenase C-terminal bacterial-type" evidence="15">
    <location>
        <begin position="508"/>
        <end position="792"/>
    </location>
</feature>
<feature type="transmembrane region" description="Helical" evidence="12">
    <location>
        <begin position="7"/>
        <end position="34"/>
    </location>
</feature>
<keyword evidence="8" id="KW-0274">FAD</keyword>
<dbReference type="GO" id="GO:0033539">
    <property type="term" value="P:fatty acid beta-oxidation using acyl-CoA dehydrogenase"/>
    <property type="evidence" value="ECO:0007669"/>
    <property type="project" value="InterPro"/>
</dbReference>
<comment type="caution">
    <text evidence="16">The sequence shown here is derived from an EMBL/GenBank/DDBJ whole genome shotgun (WGS) entry which is preliminary data.</text>
</comment>
<proteinExistence type="inferred from homology"/>
<comment type="catalytic activity">
    <reaction evidence="10">
        <text>a medium-chain 2,3-saturated fatty acyl-CoA + oxidized [electron-transfer flavoprotein] + H(+) = a medium-chain (2E)-enoyl-CoA + reduced [electron-transfer flavoprotein]</text>
        <dbReference type="Rhea" id="RHEA:14477"/>
        <dbReference type="Rhea" id="RHEA-COMP:10685"/>
        <dbReference type="Rhea" id="RHEA-COMP:10686"/>
        <dbReference type="ChEBI" id="CHEBI:15378"/>
        <dbReference type="ChEBI" id="CHEBI:57692"/>
        <dbReference type="ChEBI" id="CHEBI:58307"/>
        <dbReference type="ChEBI" id="CHEBI:83723"/>
        <dbReference type="ChEBI" id="CHEBI:83726"/>
        <dbReference type="EC" id="1.3.8.7"/>
    </reaction>
</comment>
<keyword evidence="7" id="KW-0285">Flavoprotein</keyword>
<comment type="cofactor">
    <cofactor evidence="1">
        <name>FAD</name>
        <dbReference type="ChEBI" id="CHEBI:57692"/>
    </cofactor>
</comment>
<evidence type="ECO:0000256" key="9">
    <source>
        <dbReference type="ARBA" id="ARBA00023002"/>
    </source>
</evidence>
<keyword evidence="12" id="KW-0472">Membrane</keyword>
<comment type="similarity">
    <text evidence="3">Belongs to the acyl-CoA dehydrogenase family.</text>
</comment>
<evidence type="ECO:0000256" key="2">
    <source>
        <dbReference type="ARBA" id="ARBA00005005"/>
    </source>
</evidence>
<comment type="catalytic activity">
    <reaction evidence="11">
        <text>a long-chain 2,3-saturated fatty acyl-CoA + oxidized [electron-transfer flavoprotein] + H(+) = a long-chain (2E)-enoyl-CoA + reduced [electron-transfer flavoprotein]</text>
        <dbReference type="Rhea" id="RHEA:17721"/>
        <dbReference type="Rhea" id="RHEA-COMP:10685"/>
        <dbReference type="Rhea" id="RHEA-COMP:10686"/>
        <dbReference type="ChEBI" id="CHEBI:15378"/>
        <dbReference type="ChEBI" id="CHEBI:57692"/>
        <dbReference type="ChEBI" id="CHEBI:58307"/>
        <dbReference type="ChEBI" id="CHEBI:83721"/>
        <dbReference type="ChEBI" id="CHEBI:83727"/>
        <dbReference type="EC" id="1.3.8.8"/>
    </reaction>
</comment>
<evidence type="ECO:0000256" key="7">
    <source>
        <dbReference type="ARBA" id="ARBA00022630"/>
    </source>
</evidence>
<dbReference type="InterPro" id="IPR013786">
    <property type="entry name" value="AcylCoA_DH/ox_N"/>
</dbReference>
<dbReference type="EC" id="1.3.8.8" evidence="5"/>
<dbReference type="Pfam" id="PF00441">
    <property type="entry name" value="Acyl-CoA_dh_1"/>
    <property type="match status" value="1"/>
</dbReference>
<dbReference type="NCBIfam" id="NF009586">
    <property type="entry name" value="PRK13026.1"/>
    <property type="match status" value="1"/>
</dbReference>
<evidence type="ECO:0000259" key="15">
    <source>
        <dbReference type="Pfam" id="PF09317"/>
    </source>
</evidence>
<dbReference type="Gene3D" id="1.10.540.10">
    <property type="entry name" value="Acyl-CoA dehydrogenase/oxidase, N-terminal domain"/>
    <property type="match status" value="1"/>
</dbReference>
<evidence type="ECO:0000256" key="5">
    <source>
        <dbReference type="ARBA" id="ARBA00012040"/>
    </source>
</evidence>
<dbReference type="Pfam" id="PF02771">
    <property type="entry name" value="Acyl-CoA_dh_N"/>
    <property type="match status" value="1"/>
</dbReference>
<dbReference type="Proteomes" id="UP000176650">
    <property type="component" value="Unassembled WGS sequence"/>
</dbReference>
<dbReference type="SUPFAM" id="SSF56645">
    <property type="entry name" value="Acyl-CoA dehydrogenase NM domain-like"/>
    <property type="match status" value="1"/>
</dbReference>
<evidence type="ECO:0000256" key="8">
    <source>
        <dbReference type="ARBA" id="ARBA00022827"/>
    </source>
</evidence>
<comment type="pathway">
    <text evidence="2">Lipid metabolism; fatty acid beta-oxidation.</text>
</comment>
<evidence type="ECO:0000313" key="16">
    <source>
        <dbReference type="EMBL" id="OGD34410.1"/>
    </source>
</evidence>
<dbReference type="InterPro" id="IPR036250">
    <property type="entry name" value="AcylCo_DH-like_C"/>
</dbReference>
<reference evidence="16 17" key="1">
    <citation type="journal article" date="2016" name="Nat. Commun.">
        <title>Thousands of microbial genomes shed light on interconnected biogeochemical processes in an aquifer system.</title>
        <authorList>
            <person name="Anantharaman K."/>
            <person name="Brown C.T."/>
            <person name="Hug L.A."/>
            <person name="Sharon I."/>
            <person name="Castelle C.J."/>
            <person name="Probst A.J."/>
            <person name="Thomas B.C."/>
            <person name="Singh A."/>
            <person name="Wilkins M.J."/>
            <person name="Karaoz U."/>
            <person name="Brodie E.L."/>
            <person name="Williams K.H."/>
            <person name="Hubbard S.S."/>
            <person name="Banfield J.F."/>
        </authorList>
    </citation>
    <scope>NUCLEOTIDE SEQUENCE [LARGE SCALE GENOMIC DNA]</scope>
</reference>
<evidence type="ECO:0000313" key="17">
    <source>
        <dbReference type="Proteomes" id="UP000176650"/>
    </source>
</evidence>
<evidence type="ECO:0000256" key="6">
    <source>
        <dbReference type="ARBA" id="ARBA00020144"/>
    </source>
</evidence>
<accession>A0A1F5BUX9</accession>
<dbReference type="Pfam" id="PF09317">
    <property type="entry name" value="ACDH_C"/>
    <property type="match status" value="1"/>
</dbReference>
<dbReference type="Gene3D" id="1.20.140.10">
    <property type="entry name" value="Butyryl-CoA Dehydrogenase, subunit A, domain 3"/>
    <property type="match status" value="1"/>
</dbReference>
<dbReference type="EC" id="1.3.8.7" evidence="4"/>
<keyword evidence="9" id="KW-0560">Oxidoreductase</keyword>
<feature type="transmembrane region" description="Helical" evidence="12">
    <location>
        <begin position="364"/>
        <end position="383"/>
    </location>
</feature>
<dbReference type="UniPathway" id="UPA00659"/>
<dbReference type="AlphaFoldDB" id="A0A1F5BUX9"/>
<keyword evidence="12" id="KW-1133">Transmembrane helix</keyword>
<dbReference type="GO" id="GO:0050660">
    <property type="term" value="F:flavin adenine dinucleotide binding"/>
    <property type="evidence" value="ECO:0007669"/>
    <property type="project" value="InterPro"/>
</dbReference>
<dbReference type="InterPro" id="IPR009075">
    <property type="entry name" value="AcylCo_DH/oxidase_C"/>
</dbReference>
<evidence type="ECO:0000259" key="14">
    <source>
        <dbReference type="Pfam" id="PF02771"/>
    </source>
</evidence>
<sequence length="800" mass="89870">MFITTALILFTFAVYRVPIWLWAAFLFVTTALFWQEYGVLVWFPTVLFALFSTPPLRRLFLVRPAFRMLKKQKSHVSSMEKQALTAGTPGFEKGLFTGRPDWEALRKLPPLRLTEEELRFLNGPVEELCRMSDDWDIRYKKREIPDYLWDFAREQKLFGLRVPKERGGFSFSFQAQSLILGKIASRSIDVATMVELPTSLWPDEIVEKYGTEEQKKYYMPRFAESKEIISFAITGISNGSDATAMRDVGIVEHGVHEGKKVLGIRLNWKKRFITFAPKATLLVLGFQLFDPDNLLKREKDIGITLALIPANYPGIRIGRRHLPTNVAFPNGPIWGEDVFIPIEWIIGGVERAGQGWKMIMECLFVGRAIALPAISVAAAKVAARYSAAYARIRRQFGSPIGTFEGIEEPLAQLVETAYLTESARAVTTAMVDAGSRPLAVSSLMKYKTTEYARQAVNAAMDIHAGRGVVDGPSNYLMSAFLAAPIGVTVEGANIVTRSIITFAQGVLQTHPYLYEELESGEEADEKRGLKRFEAAFLGHISFFVSNVCRALLLNLTGGVFGRAPKSVPQKVARWYRMLWKGSCNFAYLSDVTTLLMGARLKKKQKLGGRLADALSELFLLSSVLKRYEDDGFPESDYPIVELCMQNGLYRFQQALSGAILNFPVSFLRPILYILTFPFGTRRSPAPDHLGHTVVRLVLEPGEVLDRLTRYIYISNDPDDITGRLEVAFKKAVETEAAQKKLDLAVRAGKVKRMYGVDWVGEAERQGILTKQEAIDVRELEELAERALSVDHFDPKEIPTG</sequence>
<dbReference type="PANTHER" id="PTHR48083:SF33">
    <property type="entry name" value="ACYL-COENZYME A DEHYDROGENASE"/>
    <property type="match status" value="1"/>
</dbReference>
<name>A0A1F5BUX9_9BACT</name>
<evidence type="ECO:0000256" key="1">
    <source>
        <dbReference type="ARBA" id="ARBA00001974"/>
    </source>
</evidence>
<dbReference type="PANTHER" id="PTHR48083">
    <property type="entry name" value="MEDIUM-CHAIN SPECIFIC ACYL-COA DEHYDROGENASE, MITOCHONDRIAL-RELATED"/>
    <property type="match status" value="1"/>
</dbReference>
<dbReference type="NCBIfam" id="NF007000">
    <property type="entry name" value="PRK09463.1"/>
    <property type="match status" value="1"/>
</dbReference>
<evidence type="ECO:0000256" key="3">
    <source>
        <dbReference type="ARBA" id="ARBA00009347"/>
    </source>
</evidence>
<dbReference type="InterPro" id="IPR050741">
    <property type="entry name" value="Acyl-CoA_dehydrogenase"/>
</dbReference>
<protein>
    <recommendedName>
        <fullName evidence="6">Acyl-coenzyme A dehydrogenase</fullName>
        <ecNumber evidence="4">1.3.8.7</ecNumber>
        <ecNumber evidence="5">1.3.8.8</ecNumber>
    </recommendedName>
</protein>
<dbReference type="GO" id="GO:0070991">
    <property type="term" value="F:medium-chain fatty acyl-CoA dehydrogenase activity"/>
    <property type="evidence" value="ECO:0007669"/>
    <property type="project" value="UniProtKB-EC"/>
</dbReference>
<dbReference type="EMBL" id="MEYS01000001">
    <property type="protein sequence ID" value="OGD34410.1"/>
    <property type="molecule type" value="Genomic_DNA"/>
</dbReference>
<feature type="domain" description="Acyl-CoA dehydrogenase/oxidase N-terminal" evidence="14">
    <location>
        <begin position="131"/>
        <end position="224"/>
    </location>
</feature>
<keyword evidence="12" id="KW-0812">Transmembrane</keyword>
<dbReference type="InterPro" id="IPR037069">
    <property type="entry name" value="AcylCoA_DH/ox_N_sf"/>
</dbReference>
<dbReference type="InterPro" id="IPR009100">
    <property type="entry name" value="AcylCoA_DH/oxidase_NM_dom_sf"/>
</dbReference>
<evidence type="ECO:0000256" key="4">
    <source>
        <dbReference type="ARBA" id="ARBA00012033"/>
    </source>
</evidence>
<feature type="domain" description="Acyl-CoA dehydrogenase/oxidase C-terminal" evidence="13">
    <location>
        <begin position="353"/>
        <end position="501"/>
    </location>
</feature>
<dbReference type="InterPro" id="IPR046373">
    <property type="entry name" value="Acyl-CoA_Oxase/DH_mid-dom_sf"/>
</dbReference>
<dbReference type="InterPro" id="IPR015396">
    <property type="entry name" value="FadE_C"/>
</dbReference>
<dbReference type="SUPFAM" id="SSF47203">
    <property type="entry name" value="Acyl-CoA dehydrogenase C-terminal domain-like"/>
    <property type="match status" value="1"/>
</dbReference>
<organism evidence="16 17">
    <name type="scientific">Candidatus Azambacteria bacterium RIFCSPLOWO2_01_FULL_46_25</name>
    <dbReference type="NCBI Taxonomy" id="1797298"/>
    <lineage>
        <taxon>Bacteria</taxon>
        <taxon>Candidatus Azamiibacteriota</taxon>
    </lineage>
</organism>
<dbReference type="STRING" id="1797298.A2988_02685"/>
<dbReference type="GO" id="GO:0005737">
    <property type="term" value="C:cytoplasm"/>
    <property type="evidence" value="ECO:0007669"/>
    <property type="project" value="TreeGrafter"/>
</dbReference>
<evidence type="ECO:0000256" key="12">
    <source>
        <dbReference type="SAM" id="Phobius"/>
    </source>
</evidence>
<evidence type="ECO:0000256" key="11">
    <source>
        <dbReference type="ARBA" id="ARBA00049247"/>
    </source>
</evidence>
<evidence type="ECO:0000259" key="13">
    <source>
        <dbReference type="Pfam" id="PF00441"/>
    </source>
</evidence>